<accession>A0AAV0YSJ5</accession>
<reference evidence="1 2" key="1">
    <citation type="submission" date="2023-01" db="EMBL/GenBank/DDBJ databases">
        <authorList>
            <person name="Kreplak J."/>
        </authorList>
    </citation>
    <scope>NUCLEOTIDE SEQUENCE [LARGE SCALE GENOMIC DNA]</scope>
</reference>
<dbReference type="AlphaFoldDB" id="A0AAV0YSJ5"/>
<protein>
    <submittedName>
        <fullName evidence="1">Uncharacterized protein</fullName>
    </submittedName>
</protein>
<evidence type="ECO:0000313" key="2">
    <source>
        <dbReference type="Proteomes" id="UP001157006"/>
    </source>
</evidence>
<gene>
    <name evidence="1" type="ORF">VFH_I346720</name>
</gene>
<dbReference type="EMBL" id="OX451736">
    <property type="protein sequence ID" value="CAI8588424.1"/>
    <property type="molecule type" value="Genomic_DNA"/>
</dbReference>
<proteinExistence type="predicted"/>
<sequence length="129" mass="15076">MEHKAHPEEAFFLNKGKRSGASSPNEISFYEFYTAALFSVSPSIVILKLRSPLNSDSIYHLHYFNVSRSFFNLAHHRHQFPLCRSPYMPLSRSTLLRKHLRRQNAITSFMSFNTDLFTQQQYISTNTKT</sequence>
<evidence type="ECO:0000313" key="1">
    <source>
        <dbReference type="EMBL" id="CAI8588424.1"/>
    </source>
</evidence>
<name>A0AAV0YSJ5_VICFA</name>
<organism evidence="1 2">
    <name type="scientific">Vicia faba</name>
    <name type="common">Broad bean</name>
    <name type="synonym">Faba vulgaris</name>
    <dbReference type="NCBI Taxonomy" id="3906"/>
    <lineage>
        <taxon>Eukaryota</taxon>
        <taxon>Viridiplantae</taxon>
        <taxon>Streptophyta</taxon>
        <taxon>Embryophyta</taxon>
        <taxon>Tracheophyta</taxon>
        <taxon>Spermatophyta</taxon>
        <taxon>Magnoliopsida</taxon>
        <taxon>eudicotyledons</taxon>
        <taxon>Gunneridae</taxon>
        <taxon>Pentapetalae</taxon>
        <taxon>rosids</taxon>
        <taxon>fabids</taxon>
        <taxon>Fabales</taxon>
        <taxon>Fabaceae</taxon>
        <taxon>Papilionoideae</taxon>
        <taxon>50 kb inversion clade</taxon>
        <taxon>NPAAA clade</taxon>
        <taxon>Hologalegina</taxon>
        <taxon>IRL clade</taxon>
        <taxon>Fabeae</taxon>
        <taxon>Vicia</taxon>
    </lineage>
</organism>
<dbReference type="Proteomes" id="UP001157006">
    <property type="component" value="Chromosome 1L"/>
</dbReference>
<keyword evidence="2" id="KW-1185">Reference proteome</keyword>